<comment type="caution">
    <text evidence="13">The sequence shown here is derived from an EMBL/GenBank/DDBJ whole genome shotgun (WGS) entry which is preliminary data.</text>
</comment>
<comment type="catalytic activity">
    <reaction evidence="7 8">
        <text>5-phospho-beta-D-ribosylamine + L-glutamate + diphosphate = 5-phospho-alpha-D-ribose 1-diphosphate + L-glutamine + H2O</text>
        <dbReference type="Rhea" id="RHEA:14905"/>
        <dbReference type="ChEBI" id="CHEBI:15377"/>
        <dbReference type="ChEBI" id="CHEBI:29985"/>
        <dbReference type="ChEBI" id="CHEBI:33019"/>
        <dbReference type="ChEBI" id="CHEBI:58017"/>
        <dbReference type="ChEBI" id="CHEBI:58359"/>
        <dbReference type="ChEBI" id="CHEBI:58681"/>
        <dbReference type="EC" id="2.4.2.14"/>
    </reaction>
</comment>
<feature type="binding site" evidence="7 11">
    <location>
        <position position="258"/>
    </location>
    <ligand>
        <name>[4Fe-4S] cluster</name>
        <dbReference type="ChEBI" id="CHEBI:49883"/>
    </ligand>
</feature>
<evidence type="ECO:0000256" key="10">
    <source>
        <dbReference type="PIRSR" id="PIRSR000485-2"/>
    </source>
</evidence>
<sequence length="492" mass="53505">MSDFAYPLHEECGVFGIYDRAGTEDVAAAAYSALYALQHRGQESCGIAVNDDGVINGHRDLGLVNEVFTPAVLGSLAKPTAHMATGHVRYATSGSRVRANAQPMIVRHGRGTMALCHNGNLTNALELRRQLENEGAIFHGSSDTEVICYLVTRNRLRMGSIEIAISKTMDVLEGAYSLVVMSATKLIAARDPRGYRPLCIGTLPGGGYVFASESCALDAVGATLLRDVEPGEIVITDTKTGELRSIKDHCGRPDRQMCVFEFIYFARPDSIIEGSSVHEARKQAGRFLAQEHPVEADVVIGVPDSGLDAALGYSQESGIPYGIGFIKNKYIGRTFIQGSQKQRENSVRIKLNVVTSTVKGKRVVLVDDSIVRGTTSARIIKLLRDAGAKEVHFRVSAPPFKYPCYFGTDIPDQKLLVATGRTVDQINEIIGADTLGYLSTEHVVQLAQNANCGFCTACFTGKYAVKPEEVLSTDIHERHLNDRPKDEKKLGE</sequence>
<comment type="cofactor">
    <cofactor evidence="7 11">
        <name>[4Fe-4S] cluster</name>
        <dbReference type="ChEBI" id="CHEBI:49883"/>
    </cofactor>
    <text evidence="7 11">Binds 1 [4Fe-4S] cluster per subunit.</text>
</comment>
<dbReference type="Pfam" id="PF00156">
    <property type="entry name" value="Pribosyltran"/>
    <property type="match status" value="1"/>
</dbReference>
<dbReference type="GO" id="GO:0051539">
    <property type="term" value="F:4 iron, 4 sulfur cluster binding"/>
    <property type="evidence" value="ECO:0007669"/>
    <property type="project" value="UniProtKB-KW"/>
</dbReference>
<evidence type="ECO:0000256" key="1">
    <source>
        <dbReference type="ARBA" id="ARBA00005209"/>
    </source>
</evidence>
<proteinExistence type="inferred from homology"/>
<keyword evidence="7 10" id="KW-0479">Metal-binding</keyword>
<organism evidence="13 16">
    <name type="scientific">Faecalibacterium prausnitzii</name>
    <dbReference type="NCBI Taxonomy" id="853"/>
    <lineage>
        <taxon>Bacteria</taxon>
        <taxon>Bacillati</taxon>
        <taxon>Bacillota</taxon>
        <taxon>Clostridia</taxon>
        <taxon>Eubacteriales</taxon>
        <taxon>Oscillospiraceae</taxon>
        <taxon>Faecalibacterium</taxon>
    </lineage>
</organism>
<dbReference type="Proteomes" id="UP000250997">
    <property type="component" value="Unassembled WGS sequence"/>
</dbReference>
<keyword evidence="4 7" id="KW-0808">Transferase</keyword>
<evidence type="ECO:0000313" key="15">
    <source>
        <dbReference type="Proteomes" id="UP000250997"/>
    </source>
</evidence>
<evidence type="ECO:0000256" key="6">
    <source>
        <dbReference type="ARBA" id="ARBA00022962"/>
    </source>
</evidence>
<keyword evidence="7 10" id="KW-0460">Magnesium</keyword>
<dbReference type="GO" id="GO:0004044">
    <property type="term" value="F:amidophosphoribosyltransferase activity"/>
    <property type="evidence" value="ECO:0007669"/>
    <property type="project" value="UniProtKB-UniRule"/>
</dbReference>
<dbReference type="PROSITE" id="PS51278">
    <property type="entry name" value="GATASE_TYPE_2"/>
    <property type="match status" value="1"/>
</dbReference>
<gene>
    <name evidence="7" type="primary">purF</name>
    <name evidence="14" type="ORF">C4N27_07040</name>
    <name evidence="13" type="ORF">KHW66_07900</name>
</gene>
<dbReference type="Gene3D" id="3.40.50.2020">
    <property type="match status" value="1"/>
</dbReference>
<dbReference type="EC" id="2.4.2.14" evidence="7"/>
<comment type="cofactor">
    <cofactor evidence="7 10">
        <name>Mg(2+)</name>
        <dbReference type="ChEBI" id="CHEBI:18420"/>
    </cofactor>
    <text evidence="7 10">Binds 1 Mg(2+) ion per subunit.</text>
</comment>
<reference evidence="13" key="2">
    <citation type="submission" date="2021-02" db="EMBL/GenBank/DDBJ databases">
        <title>Infant gut strain persistence is associated with maternal origin, phylogeny, and functional potential including surface adhesion and iron acquisition.</title>
        <authorList>
            <person name="Lou Y.C."/>
        </authorList>
    </citation>
    <scope>NUCLEOTIDE SEQUENCE</scope>
    <source>
        <strain evidence="13">L3_101_367G1_dasL3_101_367G1_metabat.metabat.26</strain>
    </source>
</reference>
<evidence type="ECO:0000313" key="13">
    <source>
        <dbReference type="EMBL" id="MBS5687930.1"/>
    </source>
</evidence>
<dbReference type="HAMAP" id="MF_01931">
    <property type="entry name" value="PurF"/>
    <property type="match status" value="1"/>
</dbReference>
<evidence type="ECO:0000256" key="5">
    <source>
        <dbReference type="ARBA" id="ARBA00022755"/>
    </source>
</evidence>
<keyword evidence="7" id="KW-0004">4Fe-4S</keyword>
<accession>A0A329TNU1</accession>
<feature type="binding site" evidence="7 10">
    <location>
        <position position="368"/>
    </location>
    <ligand>
        <name>Mg(2+)</name>
        <dbReference type="ChEBI" id="CHEBI:18420"/>
    </ligand>
</feature>
<dbReference type="AlphaFoldDB" id="A0A329TNU1"/>
<dbReference type="CDD" id="cd00715">
    <property type="entry name" value="GPATase_N"/>
    <property type="match status" value="1"/>
</dbReference>
<evidence type="ECO:0000313" key="14">
    <source>
        <dbReference type="EMBL" id="RAW50276.1"/>
    </source>
</evidence>
<dbReference type="PANTHER" id="PTHR11907">
    <property type="entry name" value="AMIDOPHOSPHORIBOSYLTRANSFERASE"/>
    <property type="match status" value="1"/>
</dbReference>
<keyword evidence="5 7" id="KW-0658">Purine biosynthesis</keyword>
<dbReference type="PIRSF" id="PIRSF000485">
    <property type="entry name" value="Amd_phspho_trans"/>
    <property type="match status" value="1"/>
</dbReference>
<dbReference type="GO" id="GO:0006189">
    <property type="term" value="P:'de novo' IMP biosynthetic process"/>
    <property type="evidence" value="ECO:0007669"/>
    <property type="project" value="UniProtKB-UniRule"/>
</dbReference>
<feature type="binding site" evidence="7 10">
    <location>
        <position position="367"/>
    </location>
    <ligand>
        <name>Mg(2+)</name>
        <dbReference type="ChEBI" id="CHEBI:18420"/>
    </ligand>
</feature>
<dbReference type="InterPro" id="IPR000836">
    <property type="entry name" value="PRTase_dom"/>
</dbReference>
<dbReference type="Proteomes" id="UP000733372">
    <property type="component" value="Unassembled WGS sequence"/>
</dbReference>
<dbReference type="GO" id="GO:0000287">
    <property type="term" value="F:magnesium ion binding"/>
    <property type="evidence" value="ECO:0007669"/>
    <property type="project" value="UniProtKB-UniRule"/>
</dbReference>
<keyword evidence="7 11" id="KW-0408">Iron</keyword>
<dbReference type="InterPro" id="IPR005854">
    <property type="entry name" value="PurF"/>
</dbReference>
<dbReference type="CDD" id="cd06223">
    <property type="entry name" value="PRTases_typeI"/>
    <property type="match status" value="1"/>
</dbReference>
<dbReference type="RefSeq" id="WP_158396628.1">
    <property type="nucleotide sequence ID" value="NZ_CP026548.1"/>
</dbReference>
<comment type="function">
    <text evidence="7">Catalyzes the formation of phosphoribosylamine from phosphoribosylpyrophosphate (PRPP) and glutamine.</text>
</comment>
<dbReference type="InterPro" id="IPR035584">
    <property type="entry name" value="PurF_N"/>
</dbReference>
<feature type="binding site" evidence="7 11">
    <location>
        <position position="458"/>
    </location>
    <ligand>
        <name>[4Fe-4S] cluster</name>
        <dbReference type="ChEBI" id="CHEBI:49883"/>
    </ligand>
</feature>
<comment type="similarity">
    <text evidence="2 7 8">In the C-terminal section; belongs to the purine/pyrimidine phosphoribosyltransferase family.</text>
</comment>
<keyword evidence="6 7" id="KW-0315">Glutamine amidotransferase</keyword>
<evidence type="ECO:0000256" key="11">
    <source>
        <dbReference type="PIRSR" id="PIRSR000485-3"/>
    </source>
</evidence>
<keyword evidence="7 11" id="KW-0411">Iron-sulfur</keyword>
<evidence type="ECO:0000256" key="3">
    <source>
        <dbReference type="ARBA" id="ARBA00022676"/>
    </source>
</evidence>
<evidence type="ECO:0000259" key="12">
    <source>
        <dbReference type="PROSITE" id="PS51278"/>
    </source>
</evidence>
<feature type="binding site" evidence="7 11">
    <location>
        <position position="455"/>
    </location>
    <ligand>
        <name>[4Fe-4S] cluster</name>
        <dbReference type="ChEBI" id="CHEBI:49883"/>
    </ligand>
</feature>
<protein>
    <recommendedName>
        <fullName evidence="7">Amidophosphoribosyltransferase</fullName>
        <shortName evidence="7">ATase</shortName>
        <ecNumber evidence="7">2.4.2.14</ecNumber>
    </recommendedName>
    <alternativeName>
        <fullName evidence="7">Glutamine phosphoribosylpyrophosphate amidotransferase</fullName>
        <shortName evidence="7">GPATase</shortName>
    </alternativeName>
</protein>
<keyword evidence="3 7" id="KW-0328">Glycosyltransferase</keyword>
<evidence type="ECO:0000256" key="8">
    <source>
        <dbReference type="PIRNR" id="PIRNR000485"/>
    </source>
</evidence>
<dbReference type="GO" id="GO:0009113">
    <property type="term" value="P:purine nucleobase biosynthetic process"/>
    <property type="evidence" value="ECO:0007669"/>
    <property type="project" value="UniProtKB-UniRule"/>
</dbReference>
<dbReference type="SUPFAM" id="SSF53271">
    <property type="entry name" value="PRTase-like"/>
    <property type="match status" value="1"/>
</dbReference>
<dbReference type="EMBL" id="PRLA01000004">
    <property type="protein sequence ID" value="RAW50276.1"/>
    <property type="molecule type" value="Genomic_DNA"/>
</dbReference>
<dbReference type="EMBL" id="JAGZAM010000012">
    <property type="protein sequence ID" value="MBS5687930.1"/>
    <property type="molecule type" value="Genomic_DNA"/>
</dbReference>
<evidence type="ECO:0000256" key="7">
    <source>
        <dbReference type="HAMAP-Rule" id="MF_01931"/>
    </source>
</evidence>
<dbReference type="Pfam" id="PF13537">
    <property type="entry name" value="GATase_7"/>
    <property type="match status" value="1"/>
</dbReference>
<feature type="domain" description="Glutamine amidotransferase type-2" evidence="12">
    <location>
        <begin position="12"/>
        <end position="239"/>
    </location>
</feature>
<dbReference type="InterPro" id="IPR029055">
    <property type="entry name" value="Ntn_hydrolases_N"/>
</dbReference>
<comment type="pathway">
    <text evidence="1 7 8">Purine metabolism; IMP biosynthesis via de novo pathway; N(1)-(5-phospho-D-ribosyl)glycinamide from 5-phospho-alpha-D-ribose 1-diphosphate: step 1/2.</text>
</comment>
<feature type="binding site" evidence="7 10">
    <location>
        <position position="305"/>
    </location>
    <ligand>
        <name>Mg(2+)</name>
        <dbReference type="ChEBI" id="CHEBI:18420"/>
    </ligand>
</feature>
<dbReference type="NCBIfam" id="TIGR01134">
    <property type="entry name" value="purF"/>
    <property type="match status" value="1"/>
</dbReference>
<reference evidence="14 15" key="1">
    <citation type="submission" date="2018-02" db="EMBL/GenBank/DDBJ databases">
        <title>Complete genome sequencing of Faecalibacterium prausnitzii strains isolated from the human gut.</title>
        <authorList>
            <person name="Fitzgerald B.C."/>
            <person name="Shkoporov A.N."/>
            <person name="Ross P.R."/>
            <person name="Hill C."/>
        </authorList>
    </citation>
    <scope>NUCLEOTIDE SEQUENCE [LARGE SCALE GENOMIC DNA]</scope>
    <source>
        <strain evidence="14 15">APC942/18-1</strain>
    </source>
</reference>
<evidence type="ECO:0000256" key="4">
    <source>
        <dbReference type="ARBA" id="ARBA00022679"/>
    </source>
</evidence>
<evidence type="ECO:0000256" key="9">
    <source>
        <dbReference type="PIRSR" id="PIRSR000485-1"/>
    </source>
</evidence>
<feature type="binding site" evidence="7 11">
    <location>
        <position position="404"/>
    </location>
    <ligand>
        <name>[4Fe-4S] cluster</name>
        <dbReference type="ChEBI" id="CHEBI:49883"/>
    </ligand>
</feature>
<dbReference type="Gene3D" id="3.60.20.10">
    <property type="entry name" value="Glutamine Phosphoribosylpyrophosphate, subunit 1, domain 1"/>
    <property type="match status" value="1"/>
</dbReference>
<evidence type="ECO:0000313" key="16">
    <source>
        <dbReference type="Proteomes" id="UP000733372"/>
    </source>
</evidence>
<dbReference type="InterPro" id="IPR017932">
    <property type="entry name" value="GATase_2_dom"/>
</dbReference>
<dbReference type="InterPro" id="IPR029057">
    <property type="entry name" value="PRTase-like"/>
</dbReference>
<evidence type="ECO:0000256" key="2">
    <source>
        <dbReference type="ARBA" id="ARBA00010138"/>
    </source>
</evidence>
<dbReference type="SUPFAM" id="SSF56235">
    <property type="entry name" value="N-terminal nucleophile aminohydrolases (Ntn hydrolases)"/>
    <property type="match status" value="1"/>
</dbReference>
<feature type="active site" description="Nucleophile" evidence="7 9">
    <location>
        <position position="12"/>
    </location>
</feature>
<name>A0A329TNU1_9FIRM</name>